<dbReference type="EMBL" id="KE346352">
    <property type="protein sequence ID" value="EXC34931.1"/>
    <property type="molecule type" value="Genomic_DNA"/>
</dbReference>
<organism evidence="1 2">
    <name type="scientific">Morus notabilis</name>
    <dbReference type="NCBI Taxonomy" id="981085"/>
    <lineage>
        <taxon>Eukaryota</taxon>
        <taxon>Viridiplantae</taxon>
        <taxon>Streptophyta</taxon>
        <taxon>Embryophyta</taxon>
        <taxon>Tracheophyta</taxon>
        <taxon>Spermatophyta</taxon>
        <taxon>Magnoliopsida</taxon>
        <taxon>eudicotyledons</taxon>
        <taxon>Gunneridae</taxon>
        <taxon>Pentapetalae</taxon>
        <taxon>rosids</taxon>
        <taxon>fabids</taxon>
        <taxon>Rosales</taxon>
        <taxon>Moraceae</taxon>
        <taxon>Moreae</taxon>
        <taxon>Morus</taxon>
    </lineage>
</organism>
<reference evidence="2" key="1">
    <citation type="submission" date="2013-01" db="EMBL/GenBank/DDBJ databases">
        <title>Draft Genome Sequence of a Mulberry Tree, Morus notabilis C.K. Schneid.</title>
        <authorList>
            <person name="He N."/>
            <person name="Zhao S."/>
        </authorList>
    </citation>
    <scope>NUCLEOTIDE SEQUENCE</scope>
</reference>
<name>W9SJQ8_9ROSA</name>
<dbReference type="AlphaFoldDB" id="W9SJQ8"/>
<protein>
    <submittedName>
        <fullName evidence="1">Uncharacterized protein</fullName>
    </submittedName>
</protein>
<proteinExistence type="predicted"/>
<gene>
    <name evidence="1" type="ORF">L484_020048</name>
</gene>
<keyword evidence="2" id="KW-1185">Reference proteome</keyword>
<evidence type="ECO:0000313" key="1">
    <source>
        <dbReference type="EMBL" id="EXC34931.1"/>
    </source>
</evidence>
<evidence type="ECO:0000313" key="2">
    <source>
        <dbReference type="Proteomes" id="UP000030645"/>
    </source>
</evidence>
<accession>W9SJQ8</accession>
<dbReference type="Proteomes" id="UP000030645">
    <property type="component" value="Unassembled WGS sequence"/>
</dbReference>
<sequence length="102" mass="11788">MENKSGIWIETKKYKIVKIIYYLSNERGNLQLLKSDVQIFNFESSSWRSLGQCALMIGLDKFCSMEEFTRKLAHEGIVQIANISSFDITDQQFKEFPKPDGA</sequence>